<evidence type="ECO:0000313" key="3">
    <source>
        <dbReference type="EMBL" id="RHW37385.1"/>
    </source>
</evidence>
<keyword evidence="2" id="KW-0732">Signal</keyword>
<comment type="caution">
    <text evidence="3">The sequence shown here is derived from an EMBL/GenBank/DDBJ whole genome shotgun (WGS) entry which is preliminary data.</text>
</comment>
<accession>A0A417YRA8</accession>
<dbReference type="Proteomes" id="UP000284416">
    <property type="component" value="Unassembled WGS sequence"/>
</dbReference>
<feature type="chain" id="PRO_5019420337" description="FAD/FMN-containing dehydrogenase" evidence="2">
    <location>
        <begin position="24"/>
        <end position="81"/>
    </location>
</feature>
<evidence type="ECO:0000313" key="4">
    <source>
        <dbReference type="Proteomes" id="UP000284416"/>
    </source>
</evidence>
<dbReference type="OrthoDB" id="2166958at2"/>
<evidence type="ECO:0000256" key="2">
    <source>
        <dbReference type="SAM" id="SignalP"/>
    </source>
</evidence>
<gene>
    <name evidence="3" type="ORF">D1B31_16630</name>
</gene>
<keyword evidence="4" id="KW-1185">Reference proteome</keyword>
<sequence length="81" mass="8889">MKRLAIVLMSTAFVLGMGSFALAQTNGSGKAILNFKEMLPFMQEMHPDSTEQELQEMYKACHGNGEESSPAGEKTQNTNSF</sequence>
<reference evidence="3 4" key="1">
    <citation type="journal article" date="2017" name="Int. J. Syst. Evol. Microbiol.">
        <title>Bacillus notoginsengisoli sp. nov., a novel bacterium isolated from the rhizosphere of Panax notoginseng.</title>
        <authorList>
            <person name="Zhang M.Y."/>
            <person name="Cheng J."/>
            <person name="Cai Y."/>
            <person name="Zhang T.Y."/>
            <person name="Wu Y.Y."/>
            <person name="Manikprabhu D."/>
            <person name="Li W.J."/>
            <person name="Zhang Y.X."/>
        </authorList>
    </citation>
    <scope>NUCLEOTIDE SEQUENCE [LARGE SCALE GENOMIC DNA]</scope>
    <source>
        <strain evidence="3 4">JCM 30743</strain>
    </source>
</reference>
<dbReference type="RefSeq" id="WP_118922427.1">
    <property type="nucleotide sequence ID" value="NZ_QWEG01000010.1"/>
</dbReference>
<evidence type="ECO:0000256" key="1">
    <source>
        <dbReference type="SAM" id="MobiDB-lite"/>
    </source>
</evidence>
<proteinExistence type="predicted"/>
<organism evidence="3 4">
    <name type="scientific">Neobacillus notoginsengisoli</name>
    <dbReference type="NCBI Taxonomy" id="1578198"/>
    <lineage>
        <taxon>Bacteria</taxon>
        <taxon>Bacillati</taxon>
        <taxon>Bacillota</taxon>
        <taxon>Bacilli</taxon>
        <taxon>Bacillales</taxon>
        <taxon>Bacillaceae</taxon>
        <taxon>Neobacillus</taxon>
    </lineage>
</organism>
<feature type="region of interest" description="Disordered" evidence="1">
    <location>
        <begin position="61"/>
        <end position="81"/>
    </location>
</feature>
<name>A0A417YRA8_9BACI</name>
<evidence type="ECO:0008006" key="5">
    <source>
        <dbReference type="Google" id="ProtNLM"/>
    </source>
</evidence>
<dbReference type="AlphaFoldDB" id="A0A417YRA8"/>
<protein>
    <recommendedName>
        <fullName evidence="5">FAD/FMN-containing dehydrogenase</fullName>
    </recommendedName>
</protein>
<dbReference type="EMBL" id="QWEG01000010">
    <property type="protein sequence ID" value="RHW37385.1"/>
    <property type="molecule type" value="Genomic_DNA"/>
</dbReference>
<feature type="signal peptide" evidence="2">
    <location>
        <begin position="1"/>
        <end position="23"/>
    </location>
</feature>